<evidence type="ECO:0000256" key="4">
    <source>
        <dbReference type="ARBA" id="ARBA00023157"/>
    </source>
</evidence>
<dbReference type="FunFam" id="2.40.10.10:FF:000073">
    <property type="entry name" value="Trypsin alpha"/>
    <property type="match status" value="1"/>
</dbReference>
<dbReference type="SUPFAM" id="SSF50494">
    <property type="entry name" value="Trypsin-like serine proteases"/>
    <property type="match status" value="1"/>
</dbReference>
<name>A0A226DAJ6_FOLCA</name>
<keyword evidence="4" id="KW-1015">Disulfide bond</keyword>
<feature type="domain" description="Peptidase S1" evidence="6">
    <location>
        <begin position="173"/>
        <end position="398"/>
    </location>
</feature>
<proteinExistence type="predicted"/>
<dbReference type="GO" id="GO:0006508">
    <property type="term" value="P:proteolysis"/>
    <property type="evidence" value="ECO:0007669"/>
    <property type="project" value="UniProtKB-KW"/>
</dbReference>
<gene>
    <name evidence="7" type="ORF">Fcan01_22867</name>
</gene>
<dbReference type="InterPro" id="IPR009003">
    <property type="entry name" value="Peptidase_S1_PA"/>
</dbReference>
<keyword evidence="1" id="KW-0645">Protease</keyword>
<dbReference type="Proteomes" id="UP000198287">
    <property type="component" value="Unassembled WGS sequence"/>
</dbReference>
<reference evidence="7 8" key="1">
    <citation type="submission" date="2015-12" db="EMBL/GenBank/DDBJ databases">
        <title>The genome of Folsomia candida.</title>
        <authorList>
            <person name="Faddeeva A."/>
            <person name="Derks M.F."/>
            <person name="Anvar Y."/>
            <person name="Smit S."/>
            <person name="Van Straalen N."/>
            <person name="Roelofs D."/>
        </authorList>
    </citation>
    <scope>NUCLEOTIDE SEQUENCE [LARGE SCALE GENOMIC DNA]</scope>
    <source>
        <strain evidence="7 8">VU population</strain>
        <tissue evidence="7">Whole body</tissue>
    </source>
</reference>
<evidence type="ECO:0000259" key="6">
    <source>
        <dbReference type="PROSITE" id="PS50240"/>
    </source>
</evidence>
<dbReference type="InterPro" id="IPR001254">
    <property type="entry name" value="Trypsin_dom"/>
</dbReference>
<protein>
    <submittedName>
        <fullName evidence="7">Plasma kallikrein</fullName>
    </submittedName>
</protein>
<evidence type="ECO:0000256" key="5">
    <source>
        <dbReference type="SAM" id="MobiDB-lite"/>
    </source>
</evidence>
<dbReference type="InterPro" id="IPR001314">
    <property type="entry name" value="Peptidase_S1A"/>
</dbReference>
<sequence length="425" mass="46845">MTNALAITALRAILCETPSHHGQISVEHRVCHSSASKPAVGFKPQMLLMRGPVDDTSTSRSEDTFNRQTSTSKVENVNCDDEDVTSDEKVSHIILTNNVELKHQPGAYEDICHFIRNGFKLGRKTRLDFSLRFPWIQRLNPALPQCQRSECNIVTTIYLVELFKKPAEPGTLIIGGSPAERGEFPWLVSIQLVGFGHFCGGTILNSEWILTAAHCMDEDRLSEYQIVAGEHLRDESDPFEEVVNAKGFFVHEDYTNKTGENDIGLIHLKSPLTFNDFVEPGKIGGSPTTTNTEDQLIAAGWGNTEFATNSFSVELLKVTVPLRPNTDCDAVYSDKGYTRVKQICAGMGGKDSCGGDSGGGLVNSGDKSVVGEKCGVQEFPGVYTRISYYHDWIIKTMGRPQENIGNTVPLHTKLVVFVATIFQLL</sequence>
<dbReference type="PROSITE" id="PS00134">
    <property type="entry name" value="TRYPSIN_HIS"/>
    <property type="match status" value="1"/>
</dbReference>
<evidence type="ECO:0000313" key="8">
    <source>
        <dbReference type="Proteomes" id="UP000198287"/>
    </source>
</evidence>
<dbReference type="Pfam" id="PF00089">
    <property type="entry name" value="Trypsin"/>
    <property type="match status" value="1"/>
</dbReference>
<dbReference type="PANTHER" id="PTHR24252:SF7">
    <property type="entry name" value="HYALIN"/>
    <property type="match status" value="1"/>
</dbReference>
<dbReference type="OrthoDB" id="10059102at2759"/>
<evidence type="ECO:0000256" key="2">
    <source>
        <dbReference type="ARBA" id="ARBA00022801"/>
    </source>
</evidence>
<keyword evidence="3" id="KW-0720">Serine protease</keyword>
<comment type="caution">
    <text evidence="7">The sequence shown here is derived from an EMBL/GenBank/DDBJ whole genome shotgun (WGS) entry which is preliminary data.</text>
</comment>
<dbReference type="AlphaFoldDB" id="A0A226DAJ6"/>
<dbReference type="Gene3D" id="2.40.10.10">
    <property type="entry name" value="Trypsin-like serine proteases"/>
    <property type="match status" value="1"/>
</dbReference>
<keyword evidence="8" id="KW-1185">Reference proteome</keyword>
<dbReference type="PRINTS" id="PR00722">
    <property type="entry name" value="CHYMOTRYPSIN"/>
</dbReference>
<evidence type="ECO:0000256" key="3">
    <source>
        <dbReference type="ARBA" id="ARBA00022825"/>
    </source>
</evidence>
<dbReference type="SMART" id="SM00020">
    <property type="entry name" value="Tryp_SPc"/>
    <property type="match status" value="1"/>
</dbReference>
<dbReference type="GO" id="GO:0004252">
    <property type="term" value="F:serine-type endopeptidase activity"/>
    <property type="evidence" value="ECO:0007669"/>
    <property type="project" value="InterPro"/>
</dbReference>
<dbReference type="PANTHER" id="PTHR24252">
    <property type="entry name" value="ACROSIN-RELATED"/>
    <property type="match status" value="1"/>
</dbReference>
<keyword evidence="2" id="KW-0378">Hydrolase</keyword>
<dbReference type="PROSITE" id="PS50240">
    <property type="entry name" value="TRYPSIN_DOM"/>
    <property type="match status" value="1"/>
</dbReference>
<dbReference type="InterPro" id="IPR043504">
    <property type="entry name" value="Peptidase_S1_PA_chymotrypsin"/>
</dbReference>
<feature type="region of interest" description="Disordered" evidence="5">
    <location>
        <begin position="52"/>
        <end position="72"/>
    </location>
</feature>
<evidence type="ECO:0000313" key="7">
    <source>
        <dbReference type="EMBL" id="OXA42552.1"/>
    </source>
</evidence>
<dbReference type="STRING" id="158441.A0A226DAJ6"/>
<dbReference type="CDD" id="cd00190">
    <property type="entry name" value="Tryp_SPc"/>
    <property type="match status" value="1"/>
</dbReference>
<organism evidence="7 8">
    <name type="scientific">Folsomia candida</name>
    <name type="common">Springtail</name>
    <dbReference type="NCBI Taxonomy" id="158441"/>
    <lineage>
        <taxon>Eukaryota</taxon>
        <taxon>Metazoa</taxon>
        <taxon>Ecdysozoa</taxon>
        <taxon>Arthropoda</taxon>
        <taxon>Hexapoda</taxon>
        <taxon>Collembola</taxon>
        <taxon>Entomobryomorpha</taxon>
        <taxon>Isotomoidea</taxon>
        <taxon>Isotomidae</taxon>
        <taxon>Proisotominae</taxon>
        <taxon>Folsomia</taxon>
    </lineage>
</organism>
<evidence type="ECO:0000256" key="1">
    <source>
        <dbReference type="ARBA" id="ARBA00022670"/>
    </source>
</evidence>
<dbReference type="InterPro" id="IPR018114">
    <property type="entry name" value="TRYPSIN_HIS"/>
</dbReference>
<accession>A0A226DAJ6</accession>
<dbReference type="EMBL" id="LNIX01000026">
    <property type="protein sequence ID" value="OXA42552.1"/>
    <property type="molecule type" value="Genomic_DNA"/>
</dbReference>